<proteinExistence type="predicted"/>
<accession>A0A084B5R0</accession>
<reference evidence="2 3" key="1">
    <citation type="journal article" date="2014" name="BMC Genomics">
        <title>Comparative genome sequencing reveals chemotype-specific gene clusters in the toxigenic black mold Stachybotrys.</title>
        <authorList>
            <person name="Semeiks J."/>
            <person name="Borek D."/>
            <person name="Otwinowski Z."/>
            <person name="Grishin N.V."/>
        </authorList>
    </citation>
    <scope>NUCLEOTIDE SEQUENCE [LARGE SCALE GENOMIC DNA]</scope>
    <source>
        <strain evidence="3">CBS 109288 / IBT 7711</strain>
    </source>
</reference>
<sequence length="148" mass="16930">MANESSQNLNELLLTFSTELRKRVQIRAEEDNGANEELGAALQQADTDFYADMNRLQREQLDLADQVSRLQAALLAAYEAKEKKDAEIEQFQAEHNDWKAASMELFNETRRDICISRATEDSVQLRALQVGLENLIQTNKRQKIDEDA</sequence>
<feature type="coiled-coil region" evidence="1">
    <location>
        <begin position="53"/>
        <end position="101"/>
    </location>
</feature>
<gene>
    <name evidence="2" type="ORF">S7711_11075</name>
</gene>
<name>A0A084B5R0_STACB</name>
<dbReference type="AlphaFoldDB" id="A0A084B5R0"/>
<organism evidence="2 3">
    <name type="scientific">Stachybotrys chartarum (strain CBS 109288 / IBT 7711)</name>
    <name type="common">Toxic black mold</name>
    <name type="synonym">Stilbospora chartarum</name>
    <dbReference type="NCBI Taxonomy" id="1280523"/>
    <lineage>
        <taxon>Eukaryota</taxon>
        <taxon>Fungi</taxon>
        <taxon>Dikarya</taxon>
        <taxon>Ascomycota</taxon>
        <taxon>Pezizomycotina</taxon>
        <taxon>Sordariomycetes</taxon>
        <taxon>Hypocreomycetidae</taxon>
        <taxon>Hypocreales</taxon>
        <taxon>Stachybotryaceae</taxon>
        <taxon>Stachybotrys</taxon>
    </lineage>
</organism>
<dbReference type="HOGENOM" id="CLU_1759981_0_0_1"/>
<evidence type="ECO:0000256" key="1">
    <source>
        <dbReference type="SAM" id="Coils"/>
    </source>
</evidence>
<keyword evidence="1" id="KW-0175">Coiled coil</keyword>
<dbReference type="EMBL" id="KL647988">
    <property type="protein sequence ID" value="KEY72889.1"/>
    <property type="molecule type" value="Genomic_DNA"/>
</dbReference>
<dbReference type="Proteomes" id="UP000028045">
    <property type="component" value="Unassembled WGS sequence"/>
</dbReference>
<protein>
    <submittedName>
        <fullName evidence="2">Uncharacterized protein</fullName>
    </submittedName>
</protein>
<evidence type="ECO:0000313" key="3">
    <source>
        <dbReference type="Proteomes" id="UP000028045"/>
    </source>
</evidence>
<keyword evidence="3" id="KW-1185">Reference proteome</keyword>
<evidence type="ECO:0000313" key="2">
    <source>
        <dbReference type="EMBL" id="KEY72889.1"/>
    </source>
</evidence>